<dbReference type="PANTHER" id="PTHR30069:SF46">
    <property type="entry name" value="OAR PROTEIN"/>
    <property type="match status" value="1"/>
</dbReference>
<dbReference type="Gene3D" id="2.40.170.20">
    <property type="entry name" value="TonB-dependent receptor, beta-barrel domain"/>
    <property type="match status" value="1"/>
</dbReference>
<dbReference type="GO" id="GO:0009279">
    <property type="term" value="C:cell outer membrane"/>
    <property type="evidence" value="ECO:0007669"/>
    <property type="project" value="UniProtKB-SubCell"/>
</dbReference>
<dbReference type="AlphaFoldDB" id="A0A916RK27"/>
<keyword evidence="11" id="KW-1185">Reference proteome</keyword>
<comment type="subcellular location">
    <subcellularLocation>
        <location evidence="1">Cell outer membrane</location>
        <topology evidence="1">Multi-pass membrane protein</topology>
    </subcellularLocation>
</comment>
<name>A0A916RK27_9BACT</name>
<feature type="signal peptide" evidence="7">
    <location>
        <begin position="1"/>
        <end position="25"/>
    </location>
</feature>
<accession>A0A916RK27</accession>
<dbReference type="SUPFAM" id="SSF49452">
    <property type="entry name" value="Starch-binding domain-like"/>
    <property type="match status" value="1"/>
</dbReference>
<dbReference type="GO" id="GO:0015344">
    <property type="term" value="F:siderophore uptake transmembrane transporter activity"/>
    <property type="evidence" value="ECO:0007669"/>
    <property type="project" value="TreeGrafter"/>
</dbReference>
<dbReference type="InterPro" id="IPR039426">
    <property type="entry name" value="TonB-dep_rcpt-like"/>
</dbReference>
<evidence type="ECO:0000256" key="1">
    <source>
        <dbReference type="ARBA" id="ARBA00004571"/>
    </source>
</evidence>
<evidence type="ECO:0000256" key="3">
    <source>
        <dbReference type="ARBA" id="ARBA00022452"/>
    </source>
</evidence>
<reference evidence="10" key="2">
    <citation type="submission" date="2020-09" db="EMBL/GenBank/DDBJ databases">
        <authorList>
            <person name="Sun Q."/>
            <person name="Zhou Y."/>
        </authorList>
    </citation>
    <scope>NUCLEOTIDE SEQUENCE</scope>
    <source>
        <strain evidence="10">CGMCC 1.15447</strain>
    </source>
</reference>
<dbReference type="InterPro" id="IPR057601">
    <property type="entry name" value="Oar-like_b-barrel"/>
</dbReference>
<dbReference type="RefSeq" id="WP_229668654.1">
    <property type="nucleotide sequence ID" value="NZ_BMJB01000001.1"/>
</dbReference>
<dbReference type="Pfam" id="PF07715">
    <property type="entry name" value="Plug"/>
    <property type="match status" value="1"/>
</dbReference>
<dbReference type="Proteomes" id="UP000648801">
    <property type="component" value="Unassembled WGS sequence"/>
</dbReference>
<evidence type="ECO:0000256" key="4">
    <source>
        <dbReference type="ARBA" id="ARBA00022692"/>
    </source>
</evidence>
<sequence length="1142" mass="121744">MKILRQEIRILLVAAALCATATAHAQDAATGAIAGTLYDSSGAVITKASIDVLNEQTHLSRSVSVDARGDFRLPYLSPGTYSVLVQADGFDHGAKRGIPVIVGEVTSVSFHLPPGKVDIVVDVDVTQPQTTSLGRVVDESTIKALPLANRNYTQILALSPGVVVEIPNAASLGRNNQNVSANGGGTTVNNFQFNGIDANNLSQNSASGYQSEVGLAIPAPDVIQEFNVQTGGYDAAYGRGSGANVDVISKSGTNQIHGSLWEFFRNDMLNANDFFAKMNAQPRPVLKQNQFGGTLGGPIRHNKTFFFFGYQGTTQRDGDASGSLQTAILPQLTSDRSAATLGAQFCPANYPGNPGYLTSAGGTQIACDGSNINPVALALLNYKTSGGKYAIPSPQTLLPSTDSQIPIGESTFSIPAQYREDQFTVNLDQAMSPVNQLSGRFFYSRAPTTVAFAGSGPNIPGWGTSELDQNTMFVLSDTHAFHASLINIARLGYMRFDGFNKVQQPIAAASIGIATPGPLPEIPGIAVNGLFTIGTPGQPIYWQNTNTYVWQDTISFTHGRHSLRAGIEFKRHQVDVNVPFVEDGFLSINTFADLLLGESAAQNGGAFSNVFSATASSGIFPKYERYTDYAGFAEDDIKISQRLTVNAGIRYEIFGAPSEIQGRLPTFDPTIATAAVPDDGSLSGFVMPANYKGPLPGGAIRSGTRGLWSTPYTDISPRLGFSLRLSEQHHLLLRSGYGIYYNRTSGDVAETTVAQPPYAFDQFQAGAANAAATLQQPYVPALPPAASFPLFLPRVPGGGLFLAEVWPRLRDSYVQQYNLNLQYGLGHSTLFEVGYVGSASTHLTGQTEFNQALLASPSNPVNGATTNTVENVVQRLPFEGIAPGSYIVKTAFSAAYNSLQTSVTQRLSHGLEFLGSYTWSKELNVTSDSGALSNFELGFVTNDQTNPRQARGLGNFDRANRGVLSLTYALPRPALQMALARQLLSGWGFSIVAVAESGTPLVITDMRAGSIYGNIAGFSRAECTGAPLKASGSTFSLLQGYFDSAAFTTAPIVGGDPNSTLFGNCGVGNIRGPAQRNIDFAATRTFPVKELGNLQFRAEFFNMTNTANFGNPSTELSSSSFGFITNTTTNPRIVQFALKYSY</sequence>
<keyword evidence="7" id="KW-0732">Signal</keyword>
<dbReference type="EMBL" id="BMJB01000001">
    <property type="protein sequence ID" value="GGA56593.1"/>
    <property type="molecule type" value="Genomic_DNA"/>
</dbReference>
<comment type="caution">
    <text evidence="10">The sequence shown here is derived from an EMBL/GenBank/DDBJ whole genome shotgun (WGS) entry which is preliminary data.</text>
</comment>
<dbReference type="SUPFAM" id="SSF56935">
    <property type="entry name" value="Porins"/>
    <property type="match status" value="1"/>
</dbReference>
<evidence type="ECO:0000256" key="5">
    <source>
        <dbReference type="ARBA" id="ARBA00023136"/>
    </source>
</evidence>
<evidence type="ECO:0000313" key="10">
    <source>
        <dbReference type="EMBL" id="GGA56593.1"/>
    </source>
</evidence>
<dbReference type="GO" id="GO:0044718">
    <property type="term" value="P:siderophore transmembrane transport"/>
    <property type="evidence" value="ECO:0007669"/>
    <property type="project" value="TreeGrafter"/>
</dbReference>
<dbReference type="Pfam" id="PF13620">
    <property type="entry name" value="CarboxypepD_reg"/>
    <property type="match status" value="1"/>
</dbReference>
<feature type="domain" description="TonB-dependent receptor plug" evidence="8">
    <location>
        <begin position="136"/>
        <end position="242"/>
    </location>
</feature>
<protein>
    <recommendedName>
        <fullName evidence="12">TonB-dependent receptor</fullName>
    </recommendedName>
</protein>
<evidence type="ECO:0000259" key="9">
    <source>
        <dbReference type="Pfam" id="PF25183"/>
    </source>
</evidence>
<evidence type="ECO:0000256" key="7">
    <source>
        <dbReference type="SAM" id="SignalP"/>
    </source>
</evidence>
<keyword evidence="4" id="KW-0812">Transmembrane</keyword>
<organism evidence="10 11">
    <name type="scientific">Edaphobacter acidisoli</name>
    <dbReference type="NCBI Taxonomy" id="2040573"/>
    <lineage>
        <taxon>Bacteria</taxon>
        <taxon>Pseudomonadati</taxon>
        <taxon>Acidobacteriota</taxon>
        <taxon>Terriglobia</taxon>
        <taxon>Terriglobales</taxon>
        <taxon>Acidobacteriaceae</taxon>
        <taxon>Edaphobacter</taxon>
    </lineage>
</organism>
<dbReference type="PANTHER" id="PTHR30069">
    <property type="entry name" value="TONB-DEPENDENT OUTER MEMBRANE RECEPTOR"/>
    <property type="match status" value="1"/>
</dbReference>
<evidence type="ECO:0000256" key="6">
    <source>
        <dbReference type="ARBA" id="ARBA00023237"/>
    </source>
</evidence>
<evidence type="ECO:0008006" key="12">
    <source>
        <dbReference type="Google" id="ProtNLM"/>
    </source>
</evidence>
<evidence type="ECO:0000313" key="11">
    <source>
        <dbReference type="Proteomes" id="UP000648801"/>
    </source>
</evidence>
<dbReference type="InterPro" id="IPR012910">
    <property type="entry name" value="Plug_dom"/>
</dbReference>
<dbReference type="GO" id="GO:0030246">
    <property type="term" value="F:carbohydrate binding"/>
    <property type="evidence" value="ECO:0007669"/>
    <property type="project" value="InterPro"/>
</dbReference>
<proteinExistence type="predicted"/>
<feature type="chain" id="PRO_5037826083" description="TonB-dependent receptor" evidence="7">
    <location>
        <begin position="26"/>
        <end position="1142"/>
    </location>
</feature>
<dbReference type="InterPro" id="IPR013784">
    <property type="entry name" value="Carb-bd-like_fold"/>
</dbReference>
<dbReference type="Pfam" id="PF25183">
    <property type="entry name" value="OMP_b-brl_4"/>
    <property type="match status" value="1"/>
</dbReference>
<keyword evidence="2" id="KW-0813">Transport</keyword>
<feature type="domain" description="TonB-dependent transporter Oar-like beta-barrel" evidence="9">
    <location>
        <begin position="248"/>
        <end position="1135"/>
    </location>
</feature>
<evidence type="ECO:0000259" key="8">
    <source>
        <dbReference type="Pfam" id="PF07715"/>
    </source>
</evidence>
<dbReference type="InterPro" id="IPR036942">
    <property type="entry name" value="Beta-barrel_TonB_sf"/>
</dbReference>
<keyword evidence="3" id="KW-1134">Transmembrane beta strand</keyword>
<evidence type="ECO:0000256" key="2">
    <source>
        <dbReference type="ARBA" id="ARBA00022448"/>
    </source>
</evidence>
<reference evidence="10" key="1">
    <citation type="journal article" date="2014" name="Int. J. Syst. Evol. Microbiol.">
        <title>Complete genome sequence of Corynebacterium casei LMG S-19264T (=DSM 44701T), isolated from a smear-ripened cheese.</title>
        <authorList>
            <consortium name="US DOE Joint Genome Institute (JGI-PGF)"/>
            <person name="Walter F."/>
            <person name="Albersmeier A."/>
            <person name="Kalinowski J."/>
            <person name="Ruckert C."/>
        </authorList>
    </citation>
    <scope>NUCLEOTIDE SEQUENCE</scope>
    <source>
        <strain evidence="10">CGMCC 1.15447</strain>
    </source>
</reference>
<keyword evidence="5" id="KW-0472">Membrane</keyword>
<dbReference type="Gene3D" id="2.60.40.1120">
    <property type="entry name" value="Carboxypeptidase-like, regulatory domain"/>
    <property type="match status" value="1"/>
</dbReference>
<keyword evidence="6" id="KW-0998">Cell outer membrane</keyword>
<gene>
    <name evidence="10" type="ORF">GCM10011507_04900</name>
</gene>